<gene>
    <name evidence="1" type="ORF">DAT39_001855</name>
</gene>
<dbReference type="AlphaFoldDB" id="A0A8J4XGD3"/>
<dbReference type="EMBL" id="QNUK01000013">
    <property type="protein sequence ID" value="KAF5908385.1"/>
    <property type="molecule type" value="Genomic_DNA"/>
</dbReference>
<sequence>VTLCRKNTYVIYGSQQRCKHGGMIWDPLIVAVSLRGKISPDQTRTDEALAPATAHFKSFQ</sequence>
<evidence type="ECO:0000313" key="2">
    <source>
        <dbReference type="Proteomes" id="UP000727407"/>
    </source>
</evidence>
<dbReference type="Proteomes" id="UP000727407">
    <property type="component" value="Unassembled WGS sequence"/>
</dbReference>
<proteinExistence type="predicted"/>
<organism evidence="1 2">
    <name type="scientific">Clarias magur</name>
    <name type="common">Asian catfish</name>
    <name type="synonym">Macropteronotus magur</name>
    <dbReference type="NCBI Taxonomy" id="1594786"/>
    <lineage>
        <taxon>Eukaryota</taxon>
        <taxon>Metazoa</taxon>
        <taxon>Chordata</taxon>
        <taxon>Craniata</taxon>
        <taxon>Vertebrata</taxon>
        <taxon>Euteleostomi</taxon>
        <taxon>Actinopterygii</taxon>
        <taxon>Neopterygii</taxon>
        <taxon>Teleostei</taxon>
        <taxon>Ostariophysi</taxon>
        <taxon>Siluriformes</taxon>
        <taxon>Clariidae</taxon>
        <taxon>Clarias</taxon>
    </lineage>
</organism>
<protein>
    <submittedName>
        <fullName evidence="1">Uncharacterized protein</fullName>
    </submittedName>
</protein>
<evidence type="ECO:0000313" key="1">
    <source>
        <dbReference type="EMBL" id="KAF5908385.1"/>
    </source>
</evidence>
<keyword evidence="2" id="KW-1185">Reference proteome</keyword>
<reference evidence="1" key="1">
    <citation type="submission" date="2020-07" db="EMBL/GenBank/DDBJ databases">
        <title>Clarias magur genome sequencing, assembly and annotation.</title>
        <authorList>
            <person name="Kushwaha B."/>
            <person name="Kumar R."/>
            <person name="Das P."/>
            <person name="Joshi C.G."/>
            <person name="Kumar D."/>
            <person name="Nagpure N.S."/>
            <person name="Pandey M."/>
            <person name="Agarwal S."/>
            <person name="Srivastava S."/>
            <person name="Singh M."/>
            <person name="Sahoo L."/>
            <person name="Jayasankar P."/>
            <person name="Meher P.K."/>
            <person name="Koringa P.G."/>
            <person name="Iquebal M.A."/>
            <person name="Das S.P."/>
            <person name="Bit A."/>
            <person name="Patnaik S."/>
            <person name="Patel N."/>
            <person name="Shah T.M."/>
            <person name="Hinsu A."/>
            <person name="Jena J.K."/>
        </authorList>
    </citation>
    <scope>NUCLEOTIDE SEQUENCE</scope>
    <source>
        <strain evidence="1">CIFAMagur01</strain>
        <tissue evidence="1">Testis</tissue>
    </source>
</reference>
<name>A0A8J4XGD3_CLAMG</name>
<accession>A0A8J4XGD3</accession>
<comment type="caution">
    <text evidence="1">The sequence shown here is derived from an EMBL/GenBank/DDBJ whole genome shotgun (WGS) entry which is preliminary data.</text>
</comment>
<feature type="non-terminal residue" evidence="1">
    <location>
        <position position="60"/>
    </location>
</feature>